<keyword evidence="3" id="KW-0472">Membrane</keyword>
<dbReference type="PANTHER" id="PTHR40448:SF1">
    <property type="entry name" value="TWO-COMPONENT SENSOR HISTIDINE KINASE"/>
    <property type="match status" value="1"/>
</dbReference>
<keyword evidence="6" id="KW-1185">Reference proteome</keyword>
<dbReference type="PROSITE" id="PS50109">
    <property type="entry name" value="HIS_KIN"/>
    <property type="match status" value="1"/>
</dbReference>
<evidence type="ECO:0000256" key="1">
    <source>
        <dbReference type="ARBA" id="ARBA00022777"/>
    </source>
</evidence>
<protein>
    <submittedName>
        <fullName evidence="5">ATP-binding protein</fullName>
    </submittedName>
</protein>
<dbReference type="Gene3D" id="3.30.565.10">
    <property type="entry name" value="Histidine kinase-like ATPase, C-terminal domain"/>
    <property type="match status" value="1"/>
</dbReference>
<accession>A0ABV1HZV0</accession>
<comment type="caution">
    <text evidence="5">The sequence shown here is derived from an EMBL/GenBank/DDBJ whole genome shotgun (WGS) entry which is preliminary data.</text>
</comment>
<keyword evidence="1" id="KW-0808">Transferase</keyword>
<proteinExistence type="predicted"/>
<feature type="transmembrane region" description="Helical" evidence="3">
    <location>
        <begin position="12"/>
        <end position="35"/>
    </location>
</feature>
<evidence type="ECO:0000259" key="4">
    <source>
        <dbReference type="PROSITE" id="PS50109"/>
    </source>
</evidence>
<keyword evidence="3" id="KW-0812">Transmembrane</keyword>
<dbReference type="InterPro" id="IPR005467">
    <property type="entry name" value="His_kinase_dom"/>
</dbReference>
<keyword evidence="2" id="KW-0902">Two-component regulatory system</keyword>
<dbReference type="EMBL" id="JBBMFC010000009">
    <property type="protein sequence ID" value="MEQ2578463.1"/>
    <property type="molecule type" value="Genomic_DNA"/>
</dbReference>
<feature type="transmembrane region" description="Helical" evidence="3">
    <location>
        <begin position="73"/>
        <end position="92"/>
    </location>
</feature>
<evidence type="ECO:0000313" key="5">
    <source>
        <dbReference type="EMBL" id="MEQ2578463.1"/>
    </source>
</evidence>
<evidence type="ECO:0000313" key="6">
    <source>
        <dbReference type="Proteomes" id="UP001470288"/>
    </source>
</evidence>
<gene>
    <name evidence="5" type="ORF">WMO62_06335</name>
</gene>
<evidence type="ECO:0000256" key="2">
    <source>
        <dbReference type="ARBA" id="ARBA00023012"/>
    </source>
</evidence>
<sequence length="322" mass="35989">MMASHLSLGAIRFFSASVFCYKAASALYLLIIAVLAIHRGEKRSRPIFYAVAAATCAFIWDCLLPVYEPVIGGWFVEWGSFFIAAAIGYSLWRDVIEGYGNSLIFQEERKQVIRQFSMQTEYSRQVSEAAAENRRLIHDIKHHLRTIDRMASEHGQTEICSFLLQVEEQVAATSGHSHVAFCKNPVVNALIEYYYGMAQTQGTEFQVRLDLPDQMPLTDVELCTVLGNLLDNAVEGCSRQKQGVRRIFIAGETRGNMYFLKIENTYDGLALQEGKTFLSRKGTSDDHGIGLSSVRKIIEGHGGDLDLVPGEKSFLVGITIQM</sequence>
<dbReference type="RefSeq" id="WP_349144177.1">
    <property type="nucleotide sequence ID" value="NZ_JBBMFC010000009.1"/>
</dbReference>
<dbReference type="InterPro" id="IPR003594">
    <property type="entry name" value="HATPase_dom"/>
</dbReference>
<organism evidence="5 6">
    <name type="scientific">Hominiventricola aquisgranensis</name>
    <dbReference type="NCBI Taxonomy" id="3133164"/>
    <lineage>
        <taxon>Bacteria</taxon>
        <taxon>Bacillati</taxon>
        <taxon>Bacillota</taxon>
        <taxon>Clostridia</taxon>
        <taxon>Lachnospirales</taxon>
        <taxon>Lachnospiraceae</taxon>
        <taxon>Hominiventricola</taxon>
    </lineage>
</organism>
<dbReference type="PANTHER" id="PTHR40448">
    <property type="entry name" value="TWO-COMPONENT SENSOR HISTIDINE KINASE"/>
    <property type="match status" value="1"/>
</dbReference>
<keyword evidence="5" id="KW-0547">Nucleotide-binding</keyword>
<feature type="domain" description="Histidine kinase" evidence="4">
    <location>
        <begin position="135"/>
        <end position="322"/>
    </location>
</feature>
<feature type="transmembrane region" description="Helical" evidence="3">
    <location>
        <begin position="47"/>
        <end position="67"/>
    </location>
</feature>
<dbReference type="SUPFAM" id="SSF55874">
    <property type="entry name" value="ATPase domain of HSP90 chaperone/DNA topoisomerase II/histidine kinase"/>
    <property type="match status" value="1"/>
</dbReference>
<dbReference type="SMART" id="SM00387">
    <property type="entry name" value="HATPase_c"/>
    <property type="match status" value="1"/>
</dbReference>
<dbReference type="InterPro" id="IPR032834">
    <property type="entry name" value="NatK-like_C"/>
</dbReference>
<keyword evidence="1" id="KW-0418">Kinase</keyword>
<dbReference type="Proteomes" id="UP001470288">
    <property type="component" value="Unassembled WGS sequence"/>
</dbReference>
<reference evidence="5 6" key="1">
    <citation type="submission" date="2024-03" db="EMBL/GenBank/DDBJ databases">
        <title>Human intestinal bacterial collection.</title>
        <authorList>
            <person name="Pauvert C."/>
            <person name="Hitch T.C.A."/>
            <person name="Clavel T."/>
        </authorList>
    </citation>
    <scope>NUCLEOTIDE SEQUENCE [LARGE SCALE GENOMIC DNA]</scope>
    <source>
        <strain evidence="5 6">CLA-AA-H78B</strain>
    </source>
</reference>
<dbReference type="CDD" id="cd16935">
    <property type="entry name" value="HATPase_AgrC-ComD-like"/>
    <property type="match status" value="1"/>
</dbReference>
<evidence type="ECO:0000256" key="3">
    <source>
        <dbReference type="SAM" id="Phobius"/>
    </source>
</evidence>
<keyword evidence="3" id="KW-1133">Transmembrane helix</keyword>
<dbReference type="InterPro" id="IPR036890">
    <property type="entry name" value="HATPase_C_sf"/>
</dbReference>
<dbReference type="Pfam" id="PF14501">
    <property type="entry name" value="HATPase_c_5"/>
    <property type="match status" value="1"/>
</dbReference>
<name>A0ABV1HZV0_9FIRM</name>
<dbReference type="GO" id="GO:0005524">
    <property type="term" value="F:ATP binding"/>
    <property type="evidence" value="ECO:0007669"/>
    <property type="project" value="UniProtKB-KW"/>
</dbReference>
<keyword evidence="5" id="KW-0067">ATP-binding</keyword>